<gene>
    <name evidence="11" type="ORF">GHK86_14905</name>
</gene>
<dbReference type="Pfam" id="PF13439">
    <property type="entry name" value="Glyco_transf_4"/>
    <property type="match status" value="1"/>
</dbReference>
<sequence length="567" mass="61377">MGPAPTTTASTTGAATGQALPAPAASDAGRCPAPTVTRSRQVAFPEVATDPLLPASAVPHRRLRRALSLAPVTPLRDLGRLRIAIVTESWRPNVDGVVTRLDNTVRELREAGHEVIVVAPSIDPALEELVQYRTPTLSLGWLYGGRPWAIPGRVVGRALREFEPDVVHVVNPVLMGSLALQYAAKRYPTVVSYHTDVSVYASMYHLGWIRPALHEVMRRVYRRADIRLATSDVGSRQLGDLRIDDVELWGRGVDLSLFRPGRDGTAMRDRLCPDPERTLVLYVGRLAREKGCERLLDLARDPGPYHVALVGDGPDRARLEELFAGTRATFAGVLQGEELADAYAAADVFVFPSETDTLGLVLLEALASGLPVVATESPAATTVLGACPTAILVPPGSADDALAAAVATASRLPRETEAVSPPDAVADRGWREATTGLVAHYRKAHHRRRPPRRRRFGRFLAVGVSNAAVDLGVFNFFVFVHPTRAPGMNVVYNTVAVLAAILNSYFWNSRWTFADRVTRGEGRWRQRALFLAQSGINLAVSDGVILGLSLLLGRGRGLPATLMSNLS</sequence>
<evidence type="ECO:0000259" key="10">
    <source>
        <dbReference type="Pfam" id="PF13439"/>
    </source>
</evidence>
<feature type="non-terminal residue" evidence="11">
    <location>
        <position position="567"/>
    </location>
</feature>
<dbReference type="InterPro" id="IPR007267">
    <property type="entry name" value="GtrA_DPMS_TM"/>
</dbReference>
<feature type="region of interest" description="Disordered" evidence="7">
    <location>
        <begin position="1"/>
        <end position="37"/>
    </location>
</feature>
<dbReference type="Pfam" id="PF04138">
    <property type="entry name" value="GtrA_DPMS_TM"/>
    <property type="match status" value="1"/>
</dbReference>
<evidence type="ECO:0000256" key="4">
    <source>
        <dbReference type="ARBA" id="ARBA00022692"/>
    </source>
</evidence>
<accession>A0ABW9QVW4</accession>
<dbReference type="InterPro" id="IPR050194">
    <property type="entry name" value="Glycosyltransferase_grp1"/>
</dbReference>
<dbReference type="PANTHER" id="PTHR45947:SF3">
    <property type="entry name" value="SULFOQUINOVOSYL TRANSFERASE SQD2"/>
    <property type="match status" value="1"/>
</dbReference>
<feature type="domain" description="GtrA/DPMS transmembrane" evidence="9">
    <location>
        <begin position="458"/>
        <end position="552"/>
    </location>
</feature>
<organism evidence="11 12">
    <name type="scientific">Acidiferrimicrobium australe</name>
    <dbReference type="NCBI Taxonomy" id="2664430"/>
    <lineage>
        <taxon>Bacteria</taxon>
        <taxon>Bacillati</taxon>
        <taxon>Actinomycetota</taxon>
        <taxon>Acidimicrobiia</taxon>
        <taxon>Acidimicrobiales</taxon>
        <taxon>Acidimicrobiaceae</taxon>
        <taxon>Acidiferrimicrobium</taxon>
    </lineage>
</organism>
<proteinExistence type="predicted"/>
<feature type="transmembrane region" description="Helical" evidence="8">
    <location>
        <begin position="456"/>
        <end position="478"/>
    </location>
</feature>
<feature type="transmembrane region" description="Helical" evidence="8">
    <location>
        <begin position="528"/>
        <end position="552"/>
    </location>
</feature>
<dbReference type="CDD" id="cd03814">
    <property type="entry name" value="GT4-like"/>
    <property type="match status" value="1"/>
</dbReference>
<dbReference type="Gene3D" id="3.40.50.2000">
    <property type="entry name" value="Glycogen Phosphorylase B"/>
    <property type="match status" value="2"/>
</dbReference>
<comment type="caution">
    <text evidence="11">The sequence shown here is derived from an EMBL/GenBank/DDBJ whole genome shotgun (WGS) entry which is preliminary data.</text>
</comment>
<keyword evidence="4 8" id="KW-0812">Transmembrane</keyword>
<dbReference type="PANTHER" id="PTHR45947">
    <property type="entry name" value="SULFOQUINOVOSYL TRANSFERASE SQD2"/>
    <property type="match status" value="1"/>
</dbReference>
<keyword evidence="3" id="KW-0808">Transferase</keyword>
<evidence type="ECO:0000256" key="7">
    <source>
        <dbReference type="SAM" id="MobiDB-lite"/>
    </source>
</evidence>
<dbReference type="Proteomes" id="UP000437736">
    <property type="component" value="Unassembled WGS sequence"/>
</dbReference>
<evidence type="ECO:0000313" key="12">
    <source>
        <dbReference type="Proteomes" id="UP000437736"/>
    </source>
</evidence>
<evidence type="ECO:0000256" key="1">
    <source>
        <dbReference type="ARBA" id="ARBA00004141"/>
    </source>
</evidence>
<feature type="compositionally biased region" description="Low complexity" evidence="7">
    <location>
        <begin position="1"/>
        <end position="25"/>
    </location>
</feature>
<dbReference type="InterPro" id="IPR028098">
    <property type="entry name" value="Glyco_trans_4-like_N"/>
</dbReference>
<keyword evidence="6 8" id="KW-0472">Membrane</keyword>
<keyword evidence="5 8" id="KW-1133">Transmembrane helix</keyword>
<evidence type="ECO:0000313" key="11">
    <source>
        <dbReference type="EMBL" id="MST34004.1"/>
    </source>
</evidence>
<dbReference type="SUPFAM" id="SSF53756">
    <property type="entry name" value="UDP-Glycosyltransferase/glycogen phosphorylase"/>
    <property type="match status" value="1"/>
</dbReference>
<comment type="subcellular location">
    <subcellularLocation>
        <location evidence="1">Membrane</location>
        <topology evidence="1">Multi-pass membrane protein</topology>
    </subcellularLocation>
</comment>
<dbReference type="EMBL" id="WJHE01000806">
    <property type="protein sequence ID" value="MST34004.1"/>
    <property type="molecule type" value="Genomic_DNA"/>
</dbReference>
<reference evidence="11 12" key="1">
    <citation type="submission" date="2019-11" db="EMBL/GenBank/DDBJ databases">
        <title>Acidiferrimicrobium australis gen. nov., sp. nov., an acidophilic and obligately heterotrophic, member of the Actinobacteria that catalyses dissimilatory oxido- reduction of iron isolated from metal-rich acidic water in Chile.</title>
        <authorList>
            <person name="Gonzalez D."/>
            <person name="Huber K."/>
            <person name="Hedrich S."/>
            <person name="Rojas-Villalobos C."/>
            <person name="Quatrini R."/>
            <person name="Dinamarca M.A."/>
            <person name="Schwarz A."/>
            <person name="Canales C."/>
            <person name="Nancucheo I."/>
        </authorList>
    </citation>
    <scope>NUCLEOTIDE SEQUENCE [LARGE SCALE GENOMIC DNA]</scope>
    <source>
        <strain evidence="11 12">USS-CCA1</strain>
    </source>
</reference>
<feature type="transmembrane region" description="Helical" evidence="8">
    <location>
        <begin position="490"/>
        <end position="507"/>
    </location>
</feature>
<dbReference type="Pfam" id="PF13692">
    <property type="entry name" value="Glyco_trans_1_4"/>
    <property type="match status" value="1"/>
</dbReference>
<name>A0ABW9QVW4_9ACTN</name>
<evidence type="ECO:0000256" key="8">
    <source>
        <dbReference type="SAM" id="Phobius"/>
    </source>
</evidence>
<evidence type="ECO:0000256" key="6">
    <source>
        <dbReference type="ARBA" id="ARBA00023136"/>
    </source>
</evidence>
<evidence type="ECO:0000259" key="9">
    <source>
        <dbReference type="Pfam" id="PF04138"/>
    </source>
</evidence>
<keyword evidence="2" id="KW-0328">Glycosyltransferase</keyword>
<evidence type="ECO:0000256" key="5">
    <source>
        <dbReference type="ARBA" id="ARBA00022989"/>
    </source>
</evidence>
<feature type="domain" description="Glycosyltransferase subfamily 4-like N-terminal" evidence="10">
    <location>
        <begin position="94"/>
        <end position="256"/>
    </location>
</feature>
<evidence type="ECO:0000256" key="2">
    <source>
        <dbReference type="ARBA" id="ARBA00022676"/>
    </source>
</evidence>
<evidence type="ECO:0000256" key="3">
    <source>
        <dbReference type="ARBA" id="ARBA00022679"/>
    </source>
</evidence>
<protein>
    <submittedName>
        <fullName evidence="11">Glycosyltransferase</fullName>
    </submittedName>
</protein>
<keyword evidence="12" id="KW-1185">Reference proteome</keyword>